<feature type="binding site" evidence="11">
    <location>
        <position position="20"/>
    </location>
    <ligand>
        <name>ADP-alpha-D-glucose</name>
        <dbReference type="ChEBI" id="CHEBI:57498"/>
    </ligand>
</feature>
<dbReference type="Gene3D" id="3.40.50.2000">
    <property type="entry name" value="Glycogen Phosphorylase B"/>
    <property type="match status" value="2"/>
</dbReference>
<evidence type="ECO:0000256" key="3">
    <source>
        <dbReference type="ARBA" id="ARBA00004964"/>
    </source>
</evidence>
<keyword evidence="15" id="KW-1185">Reference proteome</keyword>
<dbReference type="InterPro" id="IPR011835">
    <property type="entry name" value="GS/SS"/>
</dbReference>
<dbReference type="PANTHER" id="PTHR45825">
    <property type="entry name" value="GRANULE-BOUND STARCH SYNTHASE 1, CHLOROPLASTIC/AMYLOPLASTIC"/>
    <property type="match status" value="1"/>
</dbReference>
<dbReference type="InterPro" id="IPR001296">
    <property type="entry name" value="Glyco_trans_1"/>
</dbReference>
<dbReference type="PANTHER" id="PTHR45825:SF11">
    <property type="entry name" value="ALPHA AMYLASE DOMAIN-CONTAINING PROTEIN"/>
    <property type="match status" value="1"/>
</dbReference>
<dbReference type="CDD" id="cd03791">
    <property type="entry name" value="GT5_Glycogen_synthase_DULL1-like"/>
    <property type="match status" value="1"/>
</dbReference>
<evidence type="ECO:0000256" key="5">
    <source>
        <dbReference type="ARBA" id="ARBA00012588"/>
    </source>
</evidence>
<comment type="caution">
    <text evidence="14">The sequence shown here is derived from an EMBL/GenBank/DDBJ whole genome shotgun (WGS) entry which is preliminary data.</text>
</comment>
<sequence>MTAHPVKILFLASEVESLAKTGGLADVAKALPLALKEHGQDVRIIMPFYKTINRHDEAEKLLDLCLHTGNDCQDIDYAVYQLMLEDVPVYLIQQHNYFERDQLYSEGEFAYDDNGERFTFFSRAIFQVTEALGFKPDIFHCNDWHTALVPYLLKQKYGHHPFFCNSKSVLSIHNAAFQGIFEKHQFQLLEDLADGLVDQILDGYNCINLLKAGIRFADKINAVSPTYAEELLTRLGSHGLCDYFQQRRSDLVGILNGCEYSDWDPATDRFIPANYSSSDLSGKSVCRQALQVKTDLAQLDVPIFGMVCRLTEQKGFYLLLPALEQFLRHRVQVIIVGTGDSGIVAELEALQQKWPDKLRFIHAYSNELAHLVEAGADFFLMPSLFEPCGLNQMYSLAYGTLPIVRGVGGLKDTVNDYDEQPEQATGHIFYDPEPADLLNILRRALLLYLEHPEEFQAMRHRAMLSRFNWQQSVWQYEALYNDALNVNSIQQP</sequence>
<evidence type="ECO:0000256" key="8">
    <source>
        <dbReference type="ARBA" id="ARBA00022679"/>
    </source>
</evidence>
<dbReference type="Pfam" id="PF08323">
    <property type="entry name" value="Glyco_transf_5"/>
    <property type="match status" value="1"/>
</dbReference>
<dbReference type="Proteomes" id="UP000651977">
    <property type="component" value="Unassembled WGS sequence"/>
</dbReference>
<dbReference type="RefSeq" id="WP_055734605.1">
    <property type="nucleotide sequence ID" value="NZ_BMDY01000021.1"/>
</dbReference>
<evidence type="ECO:0000256" key="7">
    <source>
        <dbReference type="ARBA" id="ARBA00022676"/>
    </source>
</evidence>
<feature type="domain" description="Glycosyl transferase family 1" evidence="12">
    <location>
        <begin position="299"/>
        <end position="453"/>
    </location>
</feature>
<organism evidence="14 15">
    <name type="scientific">Agarivorans gilvus</name>
    <dbReference type="NCBI Taxonomy" id="680279"/>
    <lineage>
        <taxon>Bacteria</taxon>
        <taxon>Pseudomonadati</taxon>
        <taxon>Pseudomonadota</taxon>
        <taxon>Gammaproteobacteria</taxon>
        <taxon>Alteromonadales</taxon>
        <taxon>Alteromonadaceae</taxon>
        <taxon>Agarivorans</taxon>
    </lineage>
</organism>
<keyword evidence="7 11" id="KW-0328">Glycosyltransferase</keyword>
<dbReference type="SUPFAM" id="SSF53756">
    <property type="entry name" value="UDP-Glycosyltransferase/glycogen phosphorylase"/>
    <property type="match status" value="1"/>
</dbReference>
<reference evidence="15" key="1">
    <citation type="journal article" date="2019" name="Int. J. Syst. Evol. Microbiol.">
        <title>The Global Catalogue of Microorganisms (GCM) 10K type strain sequencing project: providing services to taxonomists for standard genome sequencing and annotation.</title>
        <authorList>
            <consortium name="The Broad Institute Genomics Platform"/>
            <consortium name="The Broad Institute Genome Sequencing Center for Infectious Disease"/>
            <person name="Wu L."/>
            <person name="Ma J."/>
        </authorList>
    </citation>
    <scope>NUCLEOTIDE SEQUENCE [LARGE SCALE GENOMIC DNA]</scope>
    <source>
        <strain evidence="15">CGMCC 1.10131</strain>
    </source>
</reference>
<keyword evidence="9 11" id="KW-0320">Glycogen biosynthesis</keyword>
<dbReference type="HAMAP" id="MF_00484">
    <property type="entry name" value="Glycogen_synth"/>
    <property type="match status" value="1"/>
</dbReference>
<evidence type="ECO:0000256" key="11">
    <source>
        <dbReference type="HAMAP-Rule" id="MF_00484"/>
    </source>
</evidence>
<evidence type="ECO:0000313" key="14">
    <source>
        <dbReference type="EMBL" id="GGB15540.1"/>
    </source>
</evidence>
<comment type="pathway">
    <text evidence="3 11">Glycan biosynthesis; glycogen biosynthesis.</text>
</comment>
<dbReference type="EMBL" id="BMDY01000021">
    <property type="protein sequence ID" value="GGB15540.1"/>
    <property type="molecule type" value="Genomic_DNA"/>
</dbReference>
<feature type="domain" description="Starch synthase catalytic" evidence="13">
    <location>
        <begin position="7"/>
        <end position="242"/>
    </location>
</feature>
<evidence type="ECO:0000256" key="10">
    <source>
        <dbReference type="ARBA" id="ARBA00031722"/>
    </source>
</evidence>
<evidence type="ECO:0000256" key="1">
    <source>
        <dbReference type="ARBA" id="ARBA00001478"/>
    </source>
</evidence>
<evidence type="ECO:0000256" key="4">
    <source>
        <dbReference type="ARBA" id="ARBA00010281"/>
    </source>
</evidence>
<name>A0ABQ1I603_9ALTE</name>
<evidence type="ECO:0000313" key="15">
    <source>
        <dbReference type="Proteomes" id="UP000651977"/>
    </source>
</evidence>
<dbReference type="EC" id="2.4.1.21" evidence="5 11"/>
<evidence type="ECO:0000259" key="12">
    <source>
        <dbReference type="Pfam" id="PF00534"/>
    </source>
</evidence>
<evidence type="ECO:0000256" key="2">
    <source>
        <dbReference type="ARBA" id="ARBA00002764"/>
    </source>
</evidence>
<protein>
    <recommendedName>
        <fullName evidence="6 11">Glycogen synthase</fullName>
        <ecNumber evidence="5 11">2.4.1.21</ecNumber>
    </recommendedName>
    <alternativeName>
        <fullName evidence="10 11">Starch [bacterial glycogen] synthase</fullName>
    </alternativeName>
</protein>
<dbReference type="NCBIfam" id="NF001903">
    <property type="entry name" value="PRK00654.2-2"/>
    <property type="match status" value="1"/>
</dbReference>
<comment type="catalytic activity">
    <reaction evidence="1 11">
        <text>[(1-&gt;4)-alpha-D-glucosyl](n) + ADP-alpha-D-glucose = [(1-&gt;4)-alpha-D-glucosyl](n+1) + ADP + H(+)</text>
        <dbReference type="Rhea" id="RHEA:18189"/>
        <dbReference type="Rhea" id="RHEA-COMP:9584"/>
        <dbReference type="Rhea" id="RHEA-COMP:9587"/>
        <dbReference type="ChEBI" id="CHEBI:15378"/>
        <dbReference type="ChEBI" id="CHEBI:15444"/>
        <dbReference type="ChEBI" id="CHEBI:57498"/>
        <dbReference type="ChEBI" id="CHEBI:456216"/>
        <dbReference type="EC" id="2.4.1.21"/>
    </reaction>
</comment>
<dbReference type="InterPro" id="IPR013534">
    <property type="entry name" value="Starch_synth_cat_dom"/>
</dbReference>
<evidence type="ECO:0000259" key="13">
    <source>
        <dbReference type="Pfam" id="PF08323"/>
    </source>
</evidence>
<accession>A0ABQ1I603</accession>
<gene>
    <name evidence="11 14" type="primary">glgA</name>
    <name evidence="14" type="ORF">GCM10007414_31230</name>
</gene>
<evidence type="ECO:0000256" key="6">
    <source>
        <dbReference type="ARBA" id="ARBA00019935"/>
    </source>
</evidence>
<dbReference type="Pfam" id="PF00534">
    <property type="entry name" value="Glycos_transf_1"/>
    <property type="match status" value="1"/>
</dbReference>
<proteinExistence type="inferred from homology"/>
<comment type="function">
    <text evidence="2 11">Synthesizes alpha-1,4-glucan chains using ADP-glucose.</text>
</comment>
<keyword evidence="8 11" id="KW-0808">Transferase</keyword>
<comment type="similarity">
    <text evidence="4 11">Belongs to the glycosyltransferase 1 family. Bacterial/plant glycogen synthase subfamily.</text>
</comment>
<dbReference type="NCBIfam" id="TIGR02095">
    <property type="entry name" value="glgA"/>
    <property type="match status" value="1"/>
</dbReference>
<evidence type="ECO:0000256" key="9">
    <source>
        <dbReference type="ARBA" id="ARBA00023056"/>
    </source>
</evidence>